<protein>
    <recommendedName>
        <fullName evidence="4">RRM domain-containing protein</fullName>
    </recommendedName>
</protein>
<dbReference type="CDD" id="cd12366">
    <property type="entry name" value="RRM1_RBM45"/>
    <property type="match status" value="1"/>
</dbReference>
<proteinExistence type="predicted"/>
<dbReference type="CDD" id="cd12369">
    <property type="entry name" value="RRM4_RBM45"/>
    <property type="match status" value="1"/>
</dbReference>
<name>A0A9P0IB74_SPOLI</name>
<evidence type="ECO:0000313" key="6">
    <source>
        <dbReference type="Proteomes" id="UP001153321"/>
    </source>
</evidence>
<feature type="domain" description="RRM" evidence="4">
    <location>
        <begin position="409"/>
        <end position="465"/>
    </location>
</feature>
<dbReference type="PANTHER" id="PTHR48027">
    <property type="entry name" value="HETEROGENEOUS NUCLEAR RIBONUCLEOPROTEIN 87F-RELATED"/>
    <property type="match status" value="1"/>
</dbReference>
<dbReference type="InterPro" id="IPR012677">
    <property type="entry name" value="Nucleotide-bd_a/b_plait_sf"/>
</dbReference>
<dbReference type="Proteomes" id="UP001153321">
    <property type="component" value="Chromosome 3"/>
</dbReference>
<accession>A0A9P0IB74</accession>
<reference evidence="5" key="1">
    <citation type="submission" date="2022-02" db="EMBL/GenBank/DDBJ databases">
        <authorList>
            <person name="King R."/>
        </authorList>
    </citation>
    <scope>NUCLEOTIDE SEQUENCE</scope>
</reference>
<evidence type="ECO:0000259" key="4">
    <source>
        <dbReference type="PROSITE" id="PS50102"/>
    </source>
</evidence>
<dbReference type="SUPFAM" id="SSF54928">
    <property type="entry name" value="RNA-binding domain, RBD"/>
    <property type="match status" value="2"/>
</dbReference>
<evidence type="ECO:0000256" key="3">
    <source>
        <dbReference type="SAM" id="MobiDB-lite"/>
    </source>
</evidence>
<keyword evidence="6" id="KW-1185">Reference proteome</keyword>
<dbReference type="InterPro" id="IPR034208">
    <property type="entry name" value="RBM45_RRM4"/>
</dbReference>
<evidence type="ECO:0000313" key="5">
    <source>
        <dbReference type="EMBL" id="CAH1643703.1"/>
    </source>
</evidence>
<dbReference type="InterPro" id="IPR052462">
    <property type="entry name" value="SLIRP/GR-RBP-like"/>
</dbReference>
<feature type="domain" description="RRM" evidence="4">
    <location>
        <begin position="117"/>
        <end position="198"/>
    </location>
</feature>
<dbReference type="InterPro" id="IPR035979">
    <property type="entry name" value="RBD_domain_sf"/>
</dbReference>
<evidence type="ECO:0000256" key="1">
    <source>
        <dbReference type="ARBA" id="ARBA00022884"/>
    </source>
</evidence>
<dbReference type="Gene3D" id="3.30.70.330">
    <property type="match status" value="3"/>
</dbReference>
<keyword evidence="1 2" id="KW-0694">RNA-binding</keyword>
<gene>
    <name evidence="5" type="ORF">SPLIT_LOCUS9057</name>
</gene>
<feature type="domain" description="RRM" evidence="4">
    <location>
        <begin position="23"/>
        <end position="102"/>
    </location>
</feature>
<dbReference type="Pfam" id="PF00076">
    <property type="entry name" value="RRM_1"/>
    <property type="match status" value="2"/>
</dbReference>
<dbReference type="InterPro" id="IPR000504">
    <property type="entry name" value="RRM_dom"/>
</dbReference>
<dbReference type="PROSITE" id="PS50102">
    <property type="entry name" value="RRM"/>
    <property type="match status" value="3"/>
</dbReference>
<feature type="region of interest" description="Disordered" evidence="3">
    <location>
        <begin position="1"/>
        <end position="21"/>
    </location>
</feature>
<organism evidence="5 6">
    <name type="scientific">Spodoptera littoralis</name>
    <name type="common">Egyptian cotton leafworm</name>
    <dbReference type="NCBI Taxonomy" id="7109"/>
    <lineage>
        <taxon>Eukaryota</taxon>
        <taxon>Metazoa</taxon>
        <taxon>Ecdysozoa</taxon>
        <taxon>Arthropoda</taxon>
        <taxon>Hexapoda</taxon>
        <taxon>Insecta</taxon>
        <taxon>Pterygota</taxon>
        <taxon>Neoptera</taxon>
        <taxon>Endopterygota</taxon>
        <taxon>Lepidoptera</taxon>
        <taxon>Glossata</taxon>
        <taxon>Ditrysia</taxon>
        <taxon>Noctuoidea</taxon>
        <taxon>Noctuidae</taxon>
        <taxon>Amphipyrinae</taxon>
        <taxon>Spodoptera</taxon>
    </lineage>
</organism>
<dbReference type="SMART" id="SM00360">
    <property type="entry name" value="RRM"/>
    <property type="match status" value="3"/>
</dbReference>
<sequence>MSMSTSKQRRNEDGGSEDSPPYSRLFIVCERRLTEEDFREAFSKFGSIEDIRIPLNHATGESKGVVYIKFSKTSEAAHALEAMHKKTIKGYGRSLKVMVASSRSDIHTEDNNENKYKRLFITVPQIITEKEIEDTFSQYGNVVSVVIQRDRATGNPKGFAYVSYSKFSEAATAFEECDRKYRAIFAMPKENYVRRTESLFDSSINDLINIPSSSNAALVSMMNTPAKGYTRVNFMCCPNLTRINVENLFDLIPGLVDLQYFVDIQRRCGRGLASYSNPVSAAYAVDKLNEFEYPPGLKIFVKPEISRFDMHNHNFNKLSNAAYNLKKAIHSAQSPNPDLAQLTEAIGEASRLLKMATTGVTDDVAYDMNDLSYCSVKLPPPQPLADIDSAVAKRCFLVCQPQPPPLTVLRDIFCRFGNLINVYTLPNKTVGYARYANSNSAENAIHVLHGAEVCGVRIKVLEADDEKGPRKRRMIEQSEQ</sequence>
<dbReference type="EMBL" id="LR824534">
    <property type="protein sequence ID" value="CAH1643703.1"/>
    <property type="molecule type" value="Genomic_DNA"/>
</dbReference>
<dbReference type="GO" id="GO:0003723">
    <property type="term" value="F:RNA binding"/>
    <property type="evidence" value="ECO:0007669"/>
    <property type="project" value="UniProtKB-UniRule"/>
</dbReference>
<evidence type="ECO:0000256" key="2">
    <source>
        <dbReference type="PROSITE-ProRule" id="PRU00176"/>
    </source>
</evidence>
<dbReference type="AlphaFoldDB" id="A0A9P0IB74"/>
<dbReference type="InterPro" id="IPR034203">
    <property type="entry name" value="RBM45_RRM1"/>
</dbReference>